<dbReference type="AlphaFoldDB" id="I4EUG8"/>
<dbReference type="InterPro" id="IPR013217">
    <property type="entry name" value="Methyltransf_12"/>
</dbReference>
<sequence>MGVVGRQFGSPSGLLGRLAGRFMARNNAAFNRRLVDEVASLVPPARVVAELGFGPGVGLAALLSAFPDALVLGADPSPALAGQAAGRNRAAIEAGRLRLVQGDAVALNAYRPIDLVVAVHVLYFWSDPVKALEAIRHLLRPGGHVALGYHLERHMPAVARRDFVAEGHRLYEEDEDVAALLPPAGLKAEHHRVFGPVDGPLGRLLIASSVS</sequence>
<dbReference type="GO" id="GO:0032259">
    <property type="term" value="P:methylation"/>
    <property type="evidence" value="ECO:0007669"/>
    <property type="project" value="UniProtKB-KW"/>
</dbReference>
<dbReference type="PATRIC" id="fig|477641.3.peg.1504"/>
<accession>I4EUG8</accession>
<dbReference type="SUPFAM" id="SSF53335">
    <property type="entry name" value="S-adenosyl-L-methionine-dependent methyltransferases"/>
    <property type="match status" value="1"/>
</dbReference>
<dbReference type="eggNOG" id="COG4106">
    <property type="taxonomic scope" value="Bacteria"/>
</dbReference>
<dbReference type="HOGENOM" id="CLU_1303737_0_0_11"/>
<reference evidence="2 3" key="1">
    <citation type="journal article" date="2012" name="J. Bacteriol.">
        <title>Genome Sequence of Radiation-Resistant Modestobacter marinus Strain BC501, a Representative Actinobacterium That Thrives on Calcareous Stone Surfaces.</title>
        <authorList>
            <person name="Normand P."/>
            <person name="Gury J."/>
            <person name="Pujic P."/>
            <person name="Chouaia B."/>
            <person name="Crotti E."/>
            <person name="Brusetti L."/>
            <person name="Daffonchio D."/>
            <person name="Vacherie B."/>
            <person name="Barbe V."/>
            <person name="Medigue C."/>
            <person name="Calteau A."/>
            <person name="Ghodhbane-Gtari F."/>
            <person name="Essoussi I."/>
            <person name="Nouioui I."/>
            <person name="Abbassi-Ghozzi I."/>
            <person name="Gtari M."/>
        </authorList>
    </citation>
    <scope>NUCLEOTIDE SEQUENCE [LARGE SCALE GENOMIC DNA]</scope>
    <source>
        <strain evidence="3">BC 501</strain>
    </source>
</reference>
<name>I4EUG8_MODI5</name>
<evidence type="ECO:0000313" key="3">
    <source>
        <dbReference type="Proteomes" id="UP000006461"/>
    </source>
</evidence>
<dbReference type="GO" id="GO:0008168">
    <property type="term" value="F:methyltransferase activity"/>
    <property type="evidence" value="ECO:0007669"/>
    <property type="project" value="UniProtKB-KW"/>
</dbReference>
<dbReference type="KEGG" id="mmar:MODMU_1587"/>
<dbReference type="EMBL" id="FO203431">
    <property type="protein sequence ID" value="CCH87031.1"/>
    <property type="molecule type" value="Genomic_DNA"/>
</dbReference>
<keyword evidence="3" id="KW-1185">Reference proteome</keyword>
<organism evidence="2 3">
    <name type="scientific">Modestobacter italicus (strain DSM 44449 / CECT 9708 / BC 501)</name>
    <dbReference type="NCBI Taxonomy" id="2732864"/>
    <lineage>
        <taxon>Bacteria</taxon>
        <taxon>Bacillati</taxon>
        <taxon>Actinomycetota</taxon>
        <taxon>Actinomycetes</taxon>
        <taxon>Geodermatophilales</taxon>
        <taxon>Geodermatophilaceae</taxon>
        <taxon>Modestobacter</taxon>
    </lineage>
</organism>
<keyword evidence="2" id="KW-0808">Transferase</keyword>
<dbReference type="Gene3D" id="3.40.50.150">
    <property type="entry name" value="Vaccinia Virus protein VP39"/>
    <property type="match status" value="1"/>
</dbReference>
<dbReference type="STRING" id="477641.MODMU_1587"/>
<proteinExistence type="predicted"/>
<evidence type="ECO:0000313" key="2">
    <source>
        <dbReference type="EMBL" id="CCH87031.1"/>
    </source>
</evidence>
<keyword evidence="2" id="KW-0489">Methyltransferase</keyword>
<dbReference type="Proteomes" id="UP000006461">
    <property type="component" value="Chromosome"/>
</dbReference>
<feature type="domain" description="Methyltransferase type 12" evidence="1">
    <location>
        <begin position="50"/>
        <end position="145"/>
    </location>
</feature>
<dbReference type="InterPro" id="IPR029063">
    <property type="entry name" value="SAM-dependent_MTases_sf"/>
</dbReference>
<protein>
    <submittedName>
        <fullName evidence="2">Methyltransferase</fullName>
    </submittedName>
</protein>
<dbReference type="Pfam" id="PF08242">
    <property type="entry name" value="Methyltransf_12"/>
    <property type="match status" value="1"/>
</dbReference>
<evidence type="ECO:0000259" key="1">
    <source>
        <dbReference type="Pfam" id="PF08242"/>
    </source>
</evidence>
<dbReference type="OMA" id="QTHYFWP"/>
<dbReference type="CDD" id="cd02440">
    <property type="entry name" value="AdoMet_MTases"/>
    <property type="match status" value="1"/>
</dbReference>
<gene>
    <name evidence="2" type="ordered locus">MODMU_1587</name>
</gene>